<sequence length="176" mass="20293">MKFNQQQKELQEHQNQQLLLQQKQIAELLSKLGNRPNIESATTLQQEGSAQYGLPDSAIDLKQNCIRLIENKSKKKEDCNFKELLEDCRGFLSTKKEVKLLSEPKQVSKIELGSPPEINIIQEPKLQQQSIEKSKSIENKNRYYPPLKRPYCKHCKKKDIGLKIAILLVSVNSHLE</sequence>
<proteinExistence type="predicted"/>
<name>A0ACB1AED6_MELEN</name>
<keyword evidence="2" id="KW-1185">Reference proteome</keyword>
<dbReference type="EMBL" id="CAVMJV010000079">
    <property type="protein sequence ID" value="CAK5089892.1"/>
    <property type="molecule type" value="Genomic_DNA"/>
</dbReference>
<evidence type="ECO:0000313" key="1">
    <source>
        <dbReference type="EMBL" id="CAK5089892.1"/>
    </source>
</evidence>
<gene>
    <name evidence="1" type="ORF">MENTE1834_LOCUS37644</name>
</gene>
<organism evidence="1 2">
    <name type="scientific">Meloidogyne enterolobii</name>
    <name type="common">Root-knot nematode worm</name>
    <name type="synonym">Meloidogyne mayaguensis</name>
    <dbReference type="NCBI Taxonomy" id="390850"/>
    <lineage>
        <taxon>Eukaryota</taxon>
        <taxon>Metazoa</taxon>
        <taxon>Ecdysozoa</taxon>
        <taxon>Nematoda</taxon>
        <taxon>Chromadorea</taxon>
        <taxon>Rhabditida</taxon>
        <taxon>Tylenchina</taxon>
        <taxon>Tylenchomorpha</taxon>
        <taxon>Tylenchoidea</taxon>
        <taxon>Meloidogynidae</taxon>
        <taxon>Meloidogyninae</taxon>
        <taxon>Meloidogyne</taxon>
    </lineage>
</organism>
<dbReference type="Proteomes" id="UP001497535">
    <property type="component" value="Unassembled WGS sequence"/>
</dbReference>
<reference evidence="1" key="1">
    <citation type="submission" date="2023-11" db="EMBL/GenBank/DDBJ databases">
        <authorList>
            <person name="Poullet M."/>
        </authorList>
    </citation>
    <scope>NUCLEOTIDE SEQUENCE</scope>
    <source>
        <strain evidence="1">E1834</strain>
    </source>
</reference>
<evidence type="ECO:0000313" key="2">
    <source>
        <dbReference type="Proteomes" id="UP001497535"/>
    </source>
</evidence>
<protein>
    <submittedName>
        <fullName evidence="1">Uncharacterized protein</fullName>
    </submittedName>
</protein>
<accession>A0ACB1AED6</accession>
<comment type="caution">
    <text evidence="1">The sequence shown here is derived from an EMBL/GenBank/DDBJ whole genome shotgun (WGS) entry which is preliminary data.</text>
</comment>